<dbReference type="InterPro" id="IPR036249">
    <property type="entry name" value="Thioredoxin-like_sf"/>
</dbReference>
<evidence type="ECO:0000313" key="3">
    <source>
        <dbReference type="Proteomes" id="UP000649829"/>
    </source>
</evidence>
<proteinExistence type="predicted"/>
<dbReference type="Gene3D" id="1.20.1050.10">
    <property type="match status" value="1"/>
</dbReference>
<dbReference type="InterPro" id="IPR004045">
    <property type="entry name" value="Glutathione_S-Trfase_N"/>
</dbReference>
<dbReference type="EMBL" id="BMLF01000002">
    <property type="protein sequence ID" value="GGM06566.1"/>
    <property type="molecule type" value="Genomic_DNA"/>
</dbReference>
<comment type="caution">
    <text evidence="2">The sequence shown here is derived from an EMBL/GenBank/DDBJ whole genome shotgun (WGS) entry which is preliminary data.</text>
</comment>
<accession>A0A917T0L8</accession>
<protein>
    <submittedName>
        <fullName evidence="2">Glutathione S-transferase</fullName>
    </submittedName>
</protein>
<name>A0A917T0L8_9RHOB</name>
<dbReference type="Proteomes" id="UP000649829">
    <property type="component" value="Unassembled WGS sequence"/>
</dbReference>
<dbReference type="Pfam" id="PF13410">
    <property type="entry name" value="GST_C_2"/>
    <property type="match status" value="1"/>
</dbReference>
<dbReference type="SUPFAM" id="SSF52833">
    <property type="entry name" value="Thioredoxin-like"/>
    <property type="match status" value="1"/>
</dbReference>
<dbReference type="Pfam" id="PF13417">
    <property type="entry name" value="GST_N_3"/>
    <property type="match status" value="1"/>
</dbReference>
<dbReference type="PANTHER" id="PTHR44051:SF21">
    <property type="entry name" value="GLUTATHIONE S-TRANSFERASE FAMILY PROTEIN"/>
    <property type="match status" value="1"/>
</dbReference>
<dbReference type="CDD" id="cd03207">
    <property type="entry name" value="GST_C_8"/>
    <property type="match status" value="1"/>
</dbReference>
<dbReference type="CDD" id="cd03046">
    <property type="entry name" value="GST_N_GTT1_like"/>
    <property type="match status" value="1"/>
</dbReference>
<feature type="domain" description="GST N-terminal" evidence="1">
    <location>
        <begin position="1"/>
        <end position="83"/>
    </location>
</feature>
<evidence type="ECO:0000259" key="1">
    <source>
        <dbReference type="PROSITE" id="PS50404"/>
    </source>
</evidence>
<dbReference type="PANTHER" id="PTHR44051">
    <property type="entry name" value="GLUTATHIONE S-TRANSFERASE-RELATED"/>
    <property type="match status" value="1"/>
</dbReference>
<dbReference type="RefSeq" id="WP_028287146.1">
    <property type="nucleotide sequence ID" value="NZ_BMLF01000002.1"/>
</dbReference>
<dbReference type="InterPro" id="IPR040079">
    <property type="entry name" value="Glutathione_S-Trfase"/>
</dbReference>
<dbReference type="InterPro" id="IPR036282">
    <property type="entry name" value="Glutathione-S-Trfase_C_sf"/>
</dbReference>
<dbReference type="SUPFAM" id="SSF47616">
    <property type="entry name" value="GST C-terminal domain-like"/>
    <property type="match status" value="1"/>
</dbReference>
<sequence>MLTFYHSPMTRSTRILALLKELDALDRVEIRRVSIARVDGTGQADPANPHPEGKVPVLVHDGVMIRESSAIALYLTDLFPAAGLGPKVGESQRGAYLSWLAWYGDVMEPVYVLTAAGIDHPMARATFRGMPEVEARLAEALADGRHFLLGDRYSAADLIVASPFGFFRDSIPADPKVRAWIERCLARPATAWANDEDARAMAA</sequence>
<dbReference type="PROSITE" id="PS50404">
    <property type="entry name" value="GST_NTER"/>
    <property type="match status" value="1"/>
</dbReference>
<keyword evidence="3" id="KW-1185">Reference proteome</keyword>
<organism evidence="2 3">
    <name type="scientific">Pseudooceanicola nanhaiensis</name>
    <dbReference type="NCBI Taxonomy" id="375761"/>
    <lineage>
        <taxon>Bacteria</taxon>
        <taxon>Pseudomonadati</taxon>
        <taxon>Pseudomonadota</taxon>
        <taxon>Alphaproteobacteria</taxon>
        <taxon>Rhodobacterales</taxon>
        <taxon>Paracoccaceae</taxon>
        <taxon>Pseudooceanicola</taxon>
    </lineage>
</organism>
<dbReference type="Gene3D" id="3.40.30.10">
    <property type="entry name" value="Glutaredoxin"/>
    <property type="match status" value="1"/>
</dbReference>
<evidence type="ECO:0000313" key="2">
    <source>
        <dbReference type="EMBL" id="GGM06566.1"/>
    </source>
</evidence>
<dbReference type="AlphaFoldDB" id="A0A917T0L8"/>
<reference evidence="2" key="1">
    <citation type="journal article" date="2014" name="Int. J. Syst. Evol. Microbiol.">
        <title>Complete genome sequence of Corynebacterium casei LMG S-19264T (=DSM 44701T), isolated from a smear-ripened cheese.</title>
        <authorList>
            <consortium name="US DOE Joint Genome Institute (JGI-PGF)"/>
            <person name="Walter F."/>
            <person name="Albersmeier A."/>
            <person name="Kalinowski J."/>
            <person name="Ruckert C."/>
        </authorList>
    </citation>
    <scope>NUCLEOTIDE SEQUENCE</scope>
    <source>
        <strain evidence="2">CGMCC 1.6293</strain>
    </source>
</reference>
<reference evidence="2" key="2">
    <citation type="submission" date="2020-09" db="EMBL/GenBank/DDBJ databases">
        <authorList>
            <person name="Sun Q."/>
            <person name="Zhou Y."/>
        </authorList>
    </citation>
    <scope>NUCLEOTIDE SEQUENCE</scope>
    <source>
        <strain evidence="2">CGMCC 1.6293</strain>
    </source>
</reference>
<dbReference type="SFLD" id="SFLDS00019">
    <property type="entry name" value="Glutathione_Transferase_(cytos"/>
    <property type="match status" value="1"/>
</dbReference>
<gene>
    <name evidence="2" type="ORF">GCM10011534_30600</name>
</gene>